<evidence type="ECO:0000313" key="1">
    <source>
        <dbReference type="EMBL" id="CBY32005.1"/>
    </source>
</evidence>
<accession>E4Y8Q5</accession>
<proteinExistence type="predicted"/>
<gene>
    <name evidence="1" type="ORF">GSOID_T00029234001</name>
</gene>
<dbReference type="Proteomes" id="UP000011014">
    <property type="component" value="Unassembled WGS sequence"/>
</dbReference>
<dbReference type="EMBL" id="FN654327">
    <property type="protein sequence ID" value="CBY32005.1"/>
    <property type="molecule type" value="Genomic_DNA"/>
</dbReference>
<protein>
    <submittedName>
        <fullName evidence="1">Uncharacterized protein</fullName>
    </submittedName>
</protein>
<reference evidence="1" key="1">
    <citation type="journal article" date="2010" name="Science">
        <title>Plasticity of animal genome architecture unmasked by rapid evolution of a pelagic tunicate.</title>
        <authorList>
            <person name="Denoeud F."/>
            <person name="Henriet S."/>
            <person name="Mungpakdee S."/>
            <person name="Aury J.M."/>
            <person name="Da Silva C."/>
            <person name="Brinkmann H."/>
            <person name="Mikhaleva J."/>
            <person name="Olsen L.C."/>
            <person name="Jubin C."/>
            <person name="Canestro C."/>
            <person name="Bouquet J.M."/>
            <person name="Danks G."/>
            <person name="Poulain J."/>
            <person name="Campsteijn C."/>
            <person name="Adamski M."/>
            <person name="Cross I."/>
            <person name="Yadetie F."/>
            <person name="Muffato M."/>
            <person name="Louis A."/>
            <person name="Butcher S."/>
            <person name="Tsagkogeorga G."/>
            <person name="Konrad A."/>
            <person name="Singh S."/>
            <person name="Jensen M.F."/>
            <person name="Cong E.H."/>
            <person name="Eikeseth-Otteraa H."/>
            <person name="Noel B."/>
            <person name="Anthouard V."/>
            <person name="Porcel B.M."/>
            <person name="Kachouri-Lafond R."/>
            <person name="Nishino A."/>
            <person name="Ugolini M."/>
            <person name="Chourrout P."/>
            <person name="Nishida H."/>
            <person name="Aasland R."/>
            <person name="Huzurbazar S."/>
            <person name="Westhof E."/>
            <person name="Delsuc F."/>
            <person name="Lehrach H."/>
            <person name="Reinhardt R."/>
            <person name="Weissenbach J."/>
            <person name="Roy S.W."/>
            <person name="Artiguenave F."/>
            <person name="Postlethwait J.H."/>
            <person name="Manak J.R."/>
            <person name="Thompson E.M."/>
            <person name="Jaillon O."/>
            <person name="Du Pasquier L."/>
            <person name="Boudinot P."/>
            <person name="Liberles D.A."/>
            <person name="Volff J.N."/>
            <person name="Philippe H."/>
            <person name="Lenhard B."/>
            <person name="Roest Crollius H."/>
            <person name="Wincker P."/>
            <person name="Chourrout D."/>
        </authorList>
    </citation>
    <scope>NUCLEOTIDE SEQUENCE [LARGE SCALE GENOMIC DNA]</scope>
</reference>
<name>E4Y8Q5_OIKDI</name>
<organism evidence="1">
    <name type="scientific">Oikopleura dioica</name>
    <name type="common">Tunicate</name>
    <dbReference type="NCBI Taxonomy" id="34765"/>
    <lineage>
        <taxon>Eukaryota</taxon>
        <taxon>Metazoa</taxon>
        <taxon>Chordata</taxon>
        <taxon>Tunicata</taxon>
        <taxon>Appendicularia</taxon>
        <taxon>Copelata</taxon>
        <taxon>Oikopleuridae</taxon>
        <taxon>Oikopleura</taxon>
    </lineage>
</organism>
<dbReference type="AlphaFoldDB" id="E4Y8Q5"/>
<sequence length="534" mass="62632">MDFGDFIVFPSVSVNFHLINCLPDDPRRFHLDRFVDKVKRHRERASKKKGLPFDEEFSQVLADQNVELTAYRDGLYPNPLHVEVEEVVAGYEAVRKAGILHDCTIRYWENPERGGSFLIGGTYKETGRNGDKRTAQFNVQFQAVAGDKPFKYGYLWEKIRSYFEQNPHSGWRADMLEDHTAANNRAKFCTIVTGFVKAMLFSGIPAEKVLDWFLRQEYHHGAGRAHNNKDIDSHVLASPPICVLFYFLRGLQQAREAKGMGVRRALERTRPFLSTGAPMREPEDEKKSRFIVRFLVQTTHLKDNFEEDEQYAPAGRLRRRDNGLFFRQKLETNVSLENWAQLVARAQHFASFFYGQACGSPVDQCVYSAYDIKAMMMRDGRSNFLRTGYLAFQQYEISLTGCQYSGMNLSKDGFEVVHPRHPYRHALDYYEDHEAKTCTRPQVLYGFGEAVFGEMLVEQTFCQTHRFDPEHLHLEWVPRYFSREEEKELQQQEEQFLKYCPSRYQRELWDVREETAFKYAARRRTNDPFHIRHF</sequence>